<protein>
    <submittedName>
        <fullName evidence="4">GGDEF domain protein</fullName>
    </submittedName>
</protein>
<sequence length="404" mass="45143">MTNILFFSSPGQPSLGVLESLDPLYYNVFHCHTVEDARRHTELNRIDVLLFAGSVDAFELARSDAAITDLPCIAFGSNATDRTAFIQAGADFYLPAASTQDDFEACFSRVETSLRKVEQLAYRDPLTGAFNRRYFDAMAPVLIKRAQHYQTPLVIALLDIDRFKQINDTYGHAFGDSVLIGLACLLEQHKRPADFVIRLGGEEFVILFPETDAEAAKREMNRLLQLVRETSLVEGSPYYCTFSAGVAKWHEGLSPGGWLKESDLLLYEAKRAGRNRIMGGGKDAERGLKSAAVLISCQTSERQHELQGLLKGKAGRVYVASTFNETQRVLHQELYDLVVMELEINDLDRVADIRSQYAGALMIVTRDKDPDLLSVINVGVDDCLVAPFTNEELLLRIERLAQKK</sequence>
<dbReference type="GO" id="GO:1902201">
    <property type="term" value="P:negative regulation of bacterial-type flagellum-dependent cell motility"/>
    <property type="evidence" value="ECO:0007669"/>
    <property type="project" value="TreeGrafter"/>
</dbReference>
<dbReference type="Pfam" id="PF00990">
    <property type="entry name" value="GGDEF"/>
    <property type="match status" value="1"/>
</dbReference>
<dbReference type="GO" id="GO:0052621">
    <property type="term" value="F:diguanylate cyclase activity"/>
    <property type="evidence" value="ECO:0007669"/>
    <property type="project" value="TreeGrafter"/>
</dbReference>
<dbReference type="Proteomes" id="UP000234789">
    <property type="component" value="Unassembled WGS sequence"/>
</dbReference>
<keyword evidence="5" id="KW-1185">Reference proteome</keyword>
<dbReference type="Gene3D" id="3.40.50.2300">
    <property type="match status" value="1"/>
</dbReference>
<dbReference type="InterPro" id="IPR011006">
    <property type="entry name" value="CheY-like_superfamily"/>
</dbReference>
<evidence type="ECO:0000259" key="3">
    <source>
        <dbReference type="PROSITE" id="PS50887"/>
    </source>
</evidence>
<evidence type="ECO:0000313" key="5">
    <source>
        <dbReference type="Proteomes" id="UP000234789"/>
    </source>
</evidence>
<proteinExistence type="predicted"/>
<dbReference type="EMBL" id="NFEZ01000005">
    <property type="protein sequence ID" value="PLT43527.1"/>
    <property type="molecule type" value="Genomic_DNA"/>
</dbReference>
<dbReference type="Gene3D" id="3.30.70.270">
    <property type="match status" value="1"/>
</dbReference>
<reference evidence="4 5" key="1">
    <citation type="submission" date="2017-05" db="EMBL/GenBank/DDBJ databases">
        <title>Functional genome analysis of Paenibacillus pasadenensis strain R16: insights on endophytic life style and antifungal activity.</title>
        <authorList>
            <person name="Passera A."/>
            <person name="Marcolungo L."/>
            <person name="Casati P."/>
            <person name="Brasca M."/>
            <person name="Quaglino F."/>
            <person name="Delledonne M."/>
        </authorList>
    </citation>
    <scope>NUCLEOTIDE SEQUENCE [LARGE SCALE GENOMIC DNA]</scope>
    <source>
        <strain evidence="4 5">R16</strain>
    </source>
</reference>
<dbReference type="SMART" id="SM00267">
    <property type="entry name" value="GGDEF"/>
    <property type="match status" value="1"/>
</dbReference>
<dbReference type="InterPro" id="IPR029787">
    <property type="entry name" value="Nucleotide_cyclase"/>
</dbReference>
<evidence type="ECO:0000259" key="2">
    <source>
        <dbReference type="PROSITE" id="PS50110"/>
    </source>
</evidence>
<accession>A0A2N5MZL4</accession>
<dbReference type="SUPFAM" id="SSF55073">
    <property type="entry name" value="Nucleotide cyclase"/>
    <property type="match status" value="1"/>
</dbReference>
<feature type="domain" description="GGDEF" evidence="3">
    <location>
        <begin position="151"/>
        <end position="282"/>
    </location>
</feature>
<dbReference type="GO" id="GO:0043709">
    <property type="term" value="P:cell adhesion involved in single-species biofilm formation"/>
    <property type="evidence" value="ECO:0007669"/>
    <property type="project" value="TreeGrafter"/>
</dbReference>
<comment type="caution">
    <text evidence="1">Lacks conserved residue(s) required for the propagation of feature annotation.</text>
</comment>
<dbReference type="CDD" id="cd01949">
    <property type="entry name" value="GGDEF"/>
    <property type="match status" value="1"/>
</dbReference>
<dbReference type="InterPro" id="IPR050469">
    <property type="entry name" value="Diguanylate_Cyclase"/>
</dbReference>
<comment type="caution">
    <text evidence="4">The sequence shown here is derived from an EMBL/GenBank/DDBJ whole genome shotgun (WGS) entry which is preliminary data.</text>
</comment>
<evidence type="ECO:0000313" key="4">
    <source>
        <dbReference type="EMBL" id="PLT43527.1"/>
    </source>
</evidence>
<dbReference type="GO" id="GO:0005886">
    <property type="term" value="C:plasma membrane"/>
    <property type="evidence" value="ECO:0007669"/>
    <property type="project" value="TreeGrafter"/>
</dbReference>
<feature type="domain" description="Response regulatory" evidence="2">
    <location>
        <begin position="292"/>
        <end position="401"/>
    </location>
</feature>
<name>A0A2N5MZL4_9BACL</name>
<dbReference type="NCBIfam" id="TIGR00254">
    <property type="entry name" value="GGDEF"/>
    <property type="match status" value="1"/>
</dbReference>
<dbReference type="AlphaFoldDB" id="A0A2N5MZL4"/>
<dbReference type="InterPro" id="IPR001789">
    <property type="entry name" value="Sig_transdc_resp-reg_receiver"/>
</dbReference>
<dbReference type="GO" id="GO:0000160">
    <property type="term" value="P:phosphorelay signal transduction system"/>
    <property type="evidence" value="ECO:0007669"/>
    <property type="project" value="InterPro"/>
</dbReference>
<dbReference type="FunFam" id="3.30.70.270:FF:000001">
    <property type="entry name" value="Diguanylate cyclase domain protein"/>
    <property type="match status" value="1"/>
</dbReference>
<dbReference type="PROSITE" id="PS50887">
    <property type="entry name" value="GGDEF"/>
    <property type="match status" value="1"/>
</dbReference>
<gene>
    <name evidence="4" type="ORF">B8V81_5067</name>
</gene>
<dbReference type="PANTHER" id="PTHR45138">
    <property type="entry name" value="REGULATORY COMPONENTS OF SENSORY TRANSDUCTION SYSTEM"/>
    <property type="match status" value="1"/>
</dbReference>
<organism evidence="4 5">
    <name type="scientific">Paenibacillus pasadenensis</name>
    <dbReference type="NCBI Taxonomy" id="217090"/>
    <lineage>
        <taxon>Bacteria</taxon>
        <taxon>Bacillati</taxon>
        <taxon>Bacillota</taxon>
        <taxon>Bacilli</taxon>
        <taxon>Bacillales</taxon>
        <taxon>Paenibacillaceae</taxon>
        <taxon>Paenibacillus</taxon>
    </lineage>
</organism>
<dbReference type="InterPro" id="IPR043128">
    <property type="entry name" value="Rev_trsase/Diguanyl_cyclase"/>
</dbReference>
<dbReference type="PANTHER" id="PTHR45138:SF9">
    <property type="entry name" value="DIGUANYLATE CYCLASE DGCM-RELATED"/>
    <property type="match status" value="1"/>
</dbReference>
<dbReference type="RefSeq" id="WP_101809513.1">
    <property type="nucleotide sequence ID" value="NZ_NFEZ01000005.1"/>
</dbReference>
<evidence type="ECO:0000256" key="1">
    <source>
        <dbReference type="PROSITE-ProRule" id="PRU00169"/>
    </source>
</evidence>
<dbReference type="PROSITE" id="PS50110">
    <property type="entry name" value="RESPONSE_REGULATORY"/>
    <property type="match status" value="1"/>
</dbReference>
<dbReference type="SUPFAM" id="SSF52172">
    <property type="entry name" value="CheY-like"/>
    <property type="match status" value="1"/>
</dbReference>
<dbReference type="InterPro" id="IPR000160">
    <property type="entry name" value="GGDEF_dom"/>
</dbReference>